<dbReference type="PANTHER" id="PTHR12993:SF26">
    <property type="entry name" value="1D-MYO-INOSITOL 2-ACETAMIDO-2-DEOXY-ALPHA-D-GLUCOPYRANOSIDE DEACETYLASE"/>
    <property type="match status" value="1"/>
</dbReference>
<feature type="binding site" evidence="4">
    <location>
        <position position="160"/>
    </location>
    <ligand>
        <name>Zn(2+)</name>
        <dbReference type="ChEBI" id="CHEBI:29105"/>
    </ligand>
</feature>
<keyword evidence="2 4" id="KW-0378">Hydrolase</keyword>
<name>A0A5C4LUS4_9PSEU</name>
<dbReference type="AlphaFoldDB" id="A0A5C4LUS4"/>
<feature type="domain" description="Rhodanese" evidence="5">
    <location>
        <begin position="74"/>
        <end position="114"/>
    </location>
</feature>
<sequence>MHRRGFGQGKYSESVSRRLVLVHAHPDDETITTGGTMARYAAEGAEVLLVTCTLGEEGEIIPPELAGLGSWAGDQLGGYRSGELSAALRELGVTEHRFLGGIGGWRDSGMAGTAAADHPRAFAAGPLDEQVLQLKTIVDEMRPDVLVTYNSFGGYGHPDHIRAHEITMAVADSATRVFHIAAGGGAVLPPEAPAAAITTTIDIRPYLGAKIAALRAHATQVTVDPPEFALSNGVAQPIGEAEYFTLVRGPREGAGTDLFGGLG</sequence>
<proteinExistence type="inferred from homology"/>
<keyword evidence="7" id="KW-1185">Reference proteome</keyword>
<accession>A0A5C4LUS4</accession>
<keyword evidence="1 4" id="KW-0479">Metal-binding</keyword>
<evidence type="ECO:0000256" key="4">
    <source>
        <dbReference type="HAMAP-Rule" id="MF_01696"/>
    </source>
</evidence>
<dbReference type="GO" id="GO:0008270">
    <property type="term" value="F:zinc ion binding"/>
    <property type="evidence" value="ECO:0007669"/>
    <property type="project" value="UniProtKB-UniRule"/>
</dbReference>
<dbReference type="SUPFAM" id="SSF102588">
    <property type="entry name" value="LmbE-like"/>
    <property type="match status" value="1"/>
</dbReference>
<dbReference type="HAMAP" id="MF_01696">
    <property type="entry name" value="MshB"/>
    <property type="match status" value="1"/>
</dbReference>
<dbReference type="PANTHER" id="PTHR12993">
    <property type="entry name" value="N-ACETYLGLUCOSAMINYL-PHOSPHATIDYLINOSITOL DE-N-ACETYLASE-RELATED"/>
    <property type="match status" value="1"/>
</dbReference>
<comment type="caution">
    <text evidence="6">The sequence shown here is derived from an EMBL/GenBank/DDBJ whole genome shotgun (WGS) entry which is preliminary data.</text>
</comment>
<reference evidence="6 7" key="1">
    <citation type="submission" date="2019-06" db="EMBL/GenBank/DDBJ databases">
        <title>Amycolatopsis alkalitolerans sp. nov., isolated from Gastrodia elata Blume.</title>
        <authorList>
            <person name="Narsing Rao M.P."/>
            <person name="Li W.J."/>
        </authorList>
    </citation>
    <scope>NUCLEOTIDE SEQUENCE [LARGE SCALE GENOMIC DNA]</scope>
    <source>
        <strain evidence="6 7">SYSUP0005</strain>
    </source>
</reference>
<gene>
    <name evidence="4 6" type="primary">mshB</name>
    <name evidence="6" type="ORF">FG385_28585</name>
</gene>
<organism evidence="6 7">
    <name type="scientific">Amycolatopsis alkalitolerans</name>
    <dbReference type="NCBI Taxonomy" id="2547244"/>
    <lineage>
        <taxon>Bacteria</taxon>
        <taxon>Bacillati</taxon>
        <taxon>Actinomycetota</taxon>
        <taxon>Actinomycetes</taxon>
        <taxon>Pseudonocardiales</taxon>
        <taxon>Pseudonocardiaceae</taxon>
        <taxon>Amycolatopsis</taxon>
    </lineage>
</organism>
<evidence type="ECO:0000256" key="3">
    <source>
        <dbReference type="ARBA" id="ARBA00022833"/>
    </source>
</evidence>
<dbReference type="NCBIfam" id="TIGR03445">
    <property type="entry name" value="mycothiol_MshB"/>
    <property type="match status" value="1"/>
</dbReference>
<evidence type="ECO:0000256" key="2">
    <source>
        <dbReference type="ARBA" id="ARBA00022801"/>
    </source>
</evidence>
<evidence type="ECO:0000313" key="7">
    <source>
        <dbReference type="Proteomes" id="UP000305546"/>
    </source>
</evidence>
<comment type="catalytic activity">
    <reaction evidence="4">
        <text>1D-myo-inositol 2-acetamido-2-deoxy-alpha-D-glucopyranoside + H2O = 1D-myo-inositol 2-amino-2-deoxy-alpha-D-glucopyranoside + acetate</text>
        <dbReference type="Rhea" id="RHEA:26180"/>
        <dbReference type="ChEBI" id="CHEBI:15377"/>
        <dbReference type="ChEBI" id="CHEBI:30089"/>
        <dbReference type="ChEBI" id="CHEBI:52442"/>
        <dbReference type="ChEBI" id="CHEBI:58886"/>
        <dbReference type="EC" id="3.5.1.103"/>
    </reaction>
</comment>
<dbReference type="Proteomes" id="UP000305546">
    <property type="component" value="Unassembled WGS sequence"/>
</dbReference>
<comment type="similarity">
    <text evidence="4">Belongs to the MshB deacetylase family.</text>
</comment>
<keyword evidence="3 4" id="KW-0862">Zinc</keyword>
<dbReference type="InterPro" id="IPR024078">
    <property type="entry name" value="LmbE-like_dom_sf"/>
</dbReference>
<dbReference type="GO" id="GO:0035595">
    <property type="term" value="F:N-acetylglucosaminylinositol deacetylase activity"/>
    <property type="evidence" value="ECO:0007669"/>
    <property type="project" value="UniProtKB-EC"/>
</dbReference>
<feature type="binding site" evidence="4">
    <location>
        <position position="28"/>
    </location>
    <ligand>
        <name>Zn(2+)</name>
        <dbReference type="ChEBI" id="CHEBI:29105"/>
    </ligand>
</feature>
<dbReference type="InterPro" id="IPR003737">
    <property type="entry name" value="GlcNAc_PI_deacetylase-related"/>
</dbReference>
<dbReference type="InterPro" id="IPR017810">
    <property type="entry name" value="Mycothiol_biosynthesis_MshB"/>
</dbReference>
<comment type="function">
    <text evidence="4">Catalyzes the deacetylation of 1D-myo-inositol 2-acetamido-2-deoxy-alpha-D-glucopyranoside (GlcNAc-Ins) in the mycothiol biosynthesis pathway.</text>
</comment>
<dbReference type="EMBL" id="VDFW01000035">
    <property type="protein sequence ID" value="TNC21293.1"/>
    <property type="molecule type" value="Genomic_DNA"/>
</dbReference>
<dbReference type="InterPro" id="IPR001763">
    <property type="entry name" value="Rhodanese-like_dom"/>
</dbReference>
<evidence type="ECO:0000256" key="1">
    <source>
        <dbReference type="ARBA" id="ARBA00022723"/>
    </source>
</evidence>
<evidence type="ECO:0000313" key="6">
    <source>
        <dbReference type="EMBL" id="TNC21293.1"/>
    </source>
</evidence>
<dbReference type="OrthoDB" id="158614at2"/>
<dbReference type="EC" id="3.5.1.103" evidence="4"/>
<dbReference type="GO" id="GO:0010125">
    <property type="term" value="P:mycothiol biosynthetic process"/>
    <property type="evidence" value="ECO:0007669"/>
    <property type="project" value="UniProtKB-UniRule"/>
</dbReference>
<protein>
    <recommendedName>
        <fullName evidence="4">1D-myo-inositol 2-acetamido-2-deoxy-alpha-D-glucopyranoside deacetylase</fullName>
        <shortName evidence="4">GlcNAc-Ins deacetylase</shortName>
        <ecNumber evidence="4">3.5.1.103</ecNumber>
    </recommendedName>
    <alternativeName>
        <fullName evidence="4">N-acetyl-1-D-myo-inositol-2-amino-2-deoxy-alpha-D-glucopyranoside deacetylase</fullName>
    </alternativeName>
</protein>
<dbReference type="Pfam" id="PF02585">
    <property type="entry name" value="PIG-L"/>
    <property type="match status" value="1"/>
</dbReference>
<dbReference type="Gene3D" id="3.40.50.10320">
    <property type="entry name" value="LmbE-like"/>
    <property type="match status" value="1"/>
</dbReference>
<comment type="cofactor">
    <cofactor evidence="4">
        <name>Zn(2+)</name>
        <dbReference type="ChEBI" id="CHEBI:29105"/>
    </cofactor>
    <text evidence="4">Binds 1 zinc ion per subunit.</text>
</comment>
<feature type="binding site" evidence="4">
    <location>
        <position position="25"/>
    </location>
    <ligand>
        <name>Zn(2+)</name>
        <dbReference type="ChEBI" id="CHEBI:29105"/>
    </ligand>
</feature>
<evidence type="ECO:0000259" key="5">
    <source>
        <dbReference type="PROSITE" id="PS50206"/>
    </source>
</evidence>
<dbReference type="PROSITE" id="PS50206">
    <property type="entry name" value="RHODANESE_3"/>
    <property type="match status" value="1"/>
</dbReference>